<dbReference type="PROSITE" id="PS50004">
    <property type="entry name" value="C2"/>
    <property type="match status" value="2"/>
</dbReference>
<sequence length="390" mass="43688">MSFCCSCCTSYRSCCHRSKKERFADIEYDVLSKSNVSKWPLGQGPSGKSFTMPQEQSEINYALLERWGSQEILSRPPGKAVITHQPLGFSRSRTASTASSSTSFDTRPLEDQRAPEIDFLLYYNISSLSLTVHLQRARYLPPKNHKNFVLLLYLAPKTQTGDTLQSTVLKDGPEPVINRSVTFKDLKPDEVREQTLVFQLYNGSTMGALVGGVTLPLSDADLYGMSCTMNIDLDREKIKAVNSGDLLLSLVFKSKSKILEGIILKLANMKREQDVAIGLADVYIKIWLLNKGKRMKKWKSSIKQKVPAPIFNEPFAFHLGTESGNIQDLALELVVMEQDRFSRGVTMGVVYIGTSVPHHTGRQHWQQVMSQSGTRISNWHPVLPISPSTL</sequence>
<feature type="domain" description="C2" evidence="1">
    <location>
        <begin position="113"/>
        <end position="230"/>
    </location>
</feature>
<evidence type="ECO:0000313" key="3">
    <source>
        <dbReference type="Proteomes" id="UP001174909"/>
    </source>
</evidence>
<dbReference type="SUPFAM" id="SSF49562">
    <property type="entry name" value="C2 domain (Calcium/lipid-binding domain, CaLB)"/>
    <property type="match status" value="2"/>
</dbReference>
<keyword evidence="3" id="KW-1185">Reference proteome</keyword>
<evidence type="ECO:0000259" key="1">
    <source>
        <dbReference type="PROSITE" id="PS50004"/>
    </source>
</evidence>
<feature type="domain" description="C2" evidence="1">
    <location>
        <begin position="242"/>
        <end position="380"/>
    </location>
</feature>
<reference evidence="2" key="1">
    <citation type="submission" date="2023-03" db="EMBL/GenBank/DDBJ databases">
        <authorList>
            <person name="Steffen K."/>
            <person name="Cardenas P."/>
        </authorList>
    </citation>
    <scope>NUCLEOTIDE SEQUENCE</scope>
</reference>
<dbReference type="InterPro" id="IPR000008">
    <property type="entry name" value="C2_dom"/>
</dbReference>
<dbReference type="GO" id="GO:0017156">
    <property type="term" value="P:calcium-ion regulated exocytosis"/>
    <property type="evidence" value="ECO:0007669"/>
    <property type="project" value="TreeGrafter"/>
</dbReference>
<dbReference type="Gene3D" id="2.60.40.150">
    <property type="entry name" value="C2 domain"/>
    <property type="match status" value="2"/>
</dbReference>
<dbReference type="PANTHER" id="PTHR10024:SF378">
    <property type="entry name" value="SYNAPTOTAGMIN BETA, ISOFORM D"/>
    <property type="match status" value="1"/>
</dbReference>
<comment type="caution">
    <text evidence="2">The sequence shown here is derived from an EMBL/GenBank/DDBJ whole genome shotgun (WGS) entry which is preliminary data.</text>
</comment>
<dbReference type="GO" id="GO:0005544">
    <property type="term" value="F:calcium-dependent phospholipid binding"/>
    <property type="evidence" value="ECO:0007669"/>
    <property type="project" value="TreeGrafter"/>
</dbReference>
<dbReference type="GO" id="GO:0005509">
    <property type="term" value="F:calcium ion binding"/>
    <property type="evidence" value="ECO:0007669"/>
    <property type="project" value="TreeGrafter"/>
</dbReference>
<gene>
    <name evidence="2" type="ORF">GBAR_LOCUS30761</name>
</gene>
<dbReference type="AlphaFoldDB" id="A0AA35XKT6"/>
<dbReference type="SMART" id="SM00239">
    <property type="entry name" value="C2"/>
    <property type="match status" value="2"/>
</dbReference>
<dbReference type="PANTHER" id="PTHR10024">
    <property type="entry name" value="SYNAPTOTAGMIN"/>
    <property type="match status" value="1"/>
</dbReference>
<dbReference type="GO" id="GO:0030276">
    <property type="term" value="F:clathrin binding"/>
    <property type="evidence" value="ECO:0007669"/>
    <property type="project" value="TreeGrafter"/>
</dbReference>
<dbReference type="Pfam" id="PF00168">
    <property type="entry name" value="C2"/>
    <property type="match status" value="2"/>
</dbReference>
<dbReference type="EMBL" id="CASHTH010004355">
    <property type="protein sequence ID" value="CAI8056456.1"/>
    <property type="molecule type" value="Genomic_DNA"/>
</dbReference>
<proteinExistence type="predicted"/>
<dbReference type="GO" id="GO:0001786">
    <property type="term" value="F:phosphatidylserine binding"/>
    <property type="evidence" value="ECO:0007669"/>
    <property type="project" value="TreeGrafter"/>
</dbReference>
<organism evidence="2 3">
    <name type="scientific">Geodia barretti</name>
    <name type="common">Barrett's horny sponge</name>
    <dbReference type="NCBI Taxonomy" id="519541"/>
    <lineage>
        <taxon>Eukaryota</taxon>
        <taxon>Metazoa</taxon>
        <taxon>Porifera</taxon>
        <taxon>Demospongiae</taxon>
        <taxon>Heteroscleromorpha</taxon>
        <taxon>Tetractinellida</taxon>
        <taxon>Astrophorina</taxon>
        <taxon>Geodiidae</taxon>
        <taxon>Geodia</taxon>
    </lineage>
</organism>
<accession>A0AA35XKT6</accession>
<dbReference type="GO" id="GO:0070382">
    <property type="term" value="C:exocytic vesicle"/>
    <property type="evidence" value="ECO:0007669"/>
    <property type="project" value="TreeGrafter"/>
</dbReference>
<dbReference type="GO" id="GO:0000149">
    <property type="term" value="F:SNARE binding"/>
    <property type="evidence" value="ECO:0007669"/>
    <property type="project" value="TreeGrafter"/>
</dbReference>
<dbReference type="GO" id="GO:0005886">
    <property type="term" value="C:plasma membrane"/>
    <property type="evidence" value="ECO:0007669"/>
    <property type="project" value="TreeGrafter"/>
</dbReference>
<name>A0AA35XKT6_GEOBA</name>
<dbReference type="InterPro" id="IPR035892">
    <property type="entry name" value="C2_domain_sf"/>
</dbReference>
<protein>
    <submittedName>
        <fullName evidence="2">Synaptotagmin-4</fullName>
    </submittedName>
</protein>
<dbReference type="Proteomes" id="UP001174909">
    <property type="component" value="Unassembled WGS sequence"/>
</dbReference>
<evidence type="ECO:0000313" key="2">
    <source>
        <dbReference type="EMBL" id="CAI8056456.1"/>
    </source>
</evidence>